<evidence type="ECO:0000259" key="2">
    <source>
        <dbReference type="SMART" id="SM00226"/>
    </source>
</evidence>
<dbReference type="SUPFAM" id="SSF52788">
    <property type="entry name" value="Phosphotyrosine protein phosphatases I"/>
    <property type="match status" value="1"/>
</dbReference>
<dbReference type="Proteomes" id="UP000676506">
    <property type="component" value="Chromosome 1"/>
</dbReference>
<dbReference type="SMART" id="SM00226">
    <property type="entry name" value="LMWPc"/>
    <property type="match status" value="1"/>
</dbReference>
<dbReference type="Gene3D" id="3.40.50.2300">
    <property type="match status" value="1"/>
</dbReference>
<name>A0ABX8BA14_9BACT</name>
<dbReference type="PANTHER" id="PTHR43428:SF1">
    <property type="entry name" value="ARSENATE REDUCTASE"/>
    <property type="match status" value="1"/>
</dbReference>
<accession>A0ABX8BA14</accession>
<protein>
    <submittedName>
        <fullName evidence="3">Arsenate reductase ArsC</fullName>
    </submittedName>
</protein>
<keyword evidence="4" id="KW-1185">Reference proteome</keyword>
<gene>
    <name evidence="3" type="ORF">J8C06_04630</name>
</gene>
<dbReference type="EMBL" id="CP072648">
    <property type="protein sequence ID" value="QUW03723.1"/>
    <property type="molecule type" value="Genomic_DNA"/>
</dbReference>
<evidence type="ECO:0000313" key="3">
    <source>
        <dbReference type="EMBL" id="QUW03723.1"/>
    </source>
</evidence>
<evidence type="ECO:0000313" key="4">
    <source>
        <dbReference type="Proteomes" id="UP000676506"/>
    </source>
</evidence>
<reference evidence="3 4" key="1">
    <citation type="submission" date="2021-03" db="EMBL/GenBank/DDBJ databases">
        <title>Genomic and phenotypic characterization of Chloracidobacterium isolates provides evidence for multiple species.</title>
        <authorList>
            <person name="Saini M.K."/>
            <person name="Costas A.M.G."/>
            <person name="Tank M."/>
            <person name="Bryant D.A."/>
        </authorList>
    </citation>
    <scope>NUCLEOTIDE SEQUENCE [LARGE SCALE GENOMIC DNA]</scope>
    <source>
        <strain evidence="3 4">BV2-C</strain>
    </source>
</reference>
<organism evidence="3 4">
    <name type="scientific">Chloracidobacterium validum</name>
    <dbReference type="NCBI Taxonomy" id="2821543"/>
    <lineage>
        <taxon>Bacteria</taxon>
        <taxon>Pseudomonadati</taxon>
        <taxon>Acidobacteriota</taxon>
        <taxon>Terriglobia</taxon>
        <taxon>Terriglobales</taxon>
        <taxon>Acidobacteriaceae</taxon>
        <taxon>Chloracidobacterium</taxon>
    </lineage>
</organism>
<feature type="domain" description="Phosphotyrosine protein phosphatase I" evidence="2">
    <location>
        <begin position="3"/>
        <end position="128"/>
    </location>
</feature>
<dbReference type="Pfam" id="PF01451">
    <property type="entry name" value="LMWPc"/>
    <property type="match status" value="1"/>
</dbReference>
<proteinExistence type="predicted"/>
<keyword evidence="1" id="KW-0059">Arsenical resistance</keyword>
<dbReference type="RefSeq" id="WP_211429613.1">
    <property type="nucleotide sequence ID" value="NZ_CP072648.1"/>
</dbReference>
<dbReference type="InterPro" id="IPR023485">
    <property type="entry name" value="Ptyr_pPase"/>
</dbReference>
<dbReference type="CDD" id="cd16345">
    <property type="entry name" value="LMWP_ArsC"/>
    <property type="match status" value="1"/>
</dbReference>
<dbReference type="PANTHER" id="PTHR43428">
    <property type="entry name" value="ARSENATE REDUCTASE"/>
    <property type="match status" value="1"/>
</dbReference>
<evidence type="ECO:0000256" key="1">
    <source>
        <dbReference type="ARBA" id="ARBA00022849"/>
    </source>
</evidence>
<sequence length="156" mass="16790">MAKPIVFVCIENSCRSQLAEAFARIHNPGGFEIHSAGSRPSGRVNEKAIAAMAELGYDLTRHTSKSLDALPSVVFAAVITMGCGDACPSLRGEIHEDWGIPDPKHLPPAAFNCVRDEIEAKVKALFARLSSENLACNETPFLNRACGTLVNVGREQ</sequence>
<dbReference type="InterPro" id="IPR036196">
    <property type="entry name" value="Ptyr_pPase_sf"/>
</dbReference>